<keyword evidence="9" id="KW-0131">Cell cycle</keyword>
<accession>A0AAN9BMN0</accession>
<keyword evidence="7" id="KW-0833">Ubl conjugation pathway</keyword>
<dbReference type="GO" id="GO:0051301">
    <property type="term" value="P:cell division"/>
    <property type="evidence" value="ECO:0007669"/>
    <property type="project" value="UniProtKB-KW"/>
</dbReference>
<evidence type="ECO:0000256" key="2">
    <source>
        <dbReference type="ARBA" id="ARBA00004906"/>
    </source>
</evidence>
<evidence type="ECO:0000313" key="14">
    <source>
        <dbReference type="Proteomes" id="UP001374579"/>
    </source>
</evidence>
<keyword evidence="8" id="KW-0539">Nucleus</keyword>
<comment type="similarity">
    <text evidence="3">Belongs to the APC13 family.</text>
</comment>
<dbReference type="Pfam" id="PF05839">
    <property type="entry name" value="Apc13p"/>
    <property type="match status" value="1"/>
</dbReference>
<dbReference type="EMBL" id="JBAMIC010000004">
    <property type="protein sequence ID" value="KAK7108029.1"/>
    <property type="molecule type" value="Genomic_DNA"/>
</dbReference>
<dbReference type="PANTHER" id="PTHR28672">
    <property type="entry name" value="ANAPHASE-PROMOTING COMPLEX SUBUNIT 13"/>
    <property type="match status" value="1"/>
</dbReference>
<comment type="subcellular location">
    <subcellularLocation>
        <location evidence="1">Nucleus</location>
    </subcellularLocation>
</comment>
<name>A0AAN9BMN0_9CAEN</name>
<comment type="pathway">
    <text evidence="2">Protein modification; protein ubiquitination.</text>
</comment>
<dbReference type="Proteomes" id="UP001374579">
    <property type="component" value="Unassembled WGS sequence"/>
</dbReference>
<organism evidence="13 14">
    <name type="scientific">Littorina saxatilis</name>
    <dbReference type="NCBI Taxonomy" id="31220"/>
    <lineage>
        <taxon>Eukaryota</taxon>
        <taxon>Metazoa</taxon>
        <taxon>Spiralia</taxon>
        <taxon>Lophotrochozoa</taxon>
        <taxon>Mollusca</taxon>
        <taxon>Gastropoda</taxon>
        <taxon>Caenogastropoda</taxon>
        <taxon>Littorinimorpha</taxon>
        <taxon>Littorinoidea</taxon>
        <taxon>Littorinidae</taxon>
        <taxon>Littorina</taxon>
    </lineage>
</organism>
<evidence type="ECO:0000256" key="5">
    <source>
        <dbReference type="ARBA" id="ARBA00022618"/>
    </source>
</evidence>
<evidence type="ECO:0000256" key="8">
    <source>
        <dbReference type="ARBA" id="ARBA00023242"/>
    </source>
</evidence>
<protein>
    <recommendedName>
        <fullName evidence="4">Anaphase-promoting complex subunit 13</fullName>
    </recommendedName>
    <alternativeName>
        <fullName evidence="10">Cyclosome subunit 13</fullName>
    </alternativeName>
</protein>
<dbReference type="AlphaFoldDB" id="A0AAN9BMN0"/>
<dbReference type="InterPro" id="IPR008401">
    <property type="entry name" value="Apc13"/>
</dbReference>
<evidence type="ECO:0000256" key="3">
    <source>
        <dbReference type="ARBA" id="ARBA00006940"/>
    </source>
</evidence>
<evidence type="ECO:0000256" key="12">
    <source>
        <dbReference type="SAM" id="MobiDB-lite"/>
    </source>
</evidence>
<dbReference type="PANTHER" id="PTHR28672:SF1">
    <property type="entry name" value="ANAPHASE-PROMOTING COMPLEX SUBUNIT 13"/>
    <property type="match status" value="1"/>
</dbReference>
<evidence type="ECO:0000256" key="9">
    <source>
        <dbReference type="ARBA" id="ARBA00023306"/>
    </source>
</evidence>
<gene>
    <name evidence="13" type="ORF">V1264_015832</name>
</gene>
<evidence type="ECO:0000256" key="7">
    <source>
        <dbReference type="ARBA" id="ARBA00022786"/>
    </source>
</evidence>
<sequence length="78" mass="9177">MDSEIQSWQRPGRLMDMIDDKWREDILPMEDIAVPQMELPELEQDNGPTTETLKEQEQKWTDLALQSLHEQPPTSNQN</sequence>
<evidence type="ECO:0000256" key="10">
    <source>
        <dbReference type="ARBA" id="ARBA00031338"/>
    </source>
</evidence>
<evidence type="ECO:0000256" key="6">
    <source>
        <dbReference type="ARBA" id="ARBA00022776"/>
    </source>
</evidence>
<proteinExistence type="inferred from homology"/>
<dbReference type="GO" id="GO:0070979">
    <property type="term" value="P:protein K11-linked ubiquitination"/>
    <property type="evidence" value="ECO:0007669"/>
    <property type="project" value="TreeGrafter"/>
</dbReference>
<keyword evidence="6" id="KW-0498">Mitosis</keyword>
<comment type="caution">
    <text evidence="13">The sequence shown here is derived from an EMBL/GenBank/DDBJ whole genome shotgun (WGS) entry which is preliminary data.</text>
</comment>
<keyword evidence="14" id="KW-1185">Reference proteome</keyword>
<evidence type="ECO:0000256" key="4">
    <source>
        <dbReference type="ARBA" id="ARBA00013935"/>
    </source>
</evidence>
<comment type="function">
    <text evidence="11">Component of the anaphase promoting complex/cyclosome (APC/C), a cell cycle-regulated E3 ubiquitin ligase that controls progression through mitosis and the G1 phase of the cell cycle. The APC/C complex acts by mediating ubiquitination and subsequent degradation of target proteins: it mainly mediates the formation of 'Lys-11'-linked polyubiquitin chains and, to a lower extent, the formation of 'Lys-48'- and 'Lys-63'-linked polyubiquitin chains. The APC/C complex catalyzes assembly of branched 'Lys-11'-/'Lys-48'-linked branched ubiquitin chains on target proteins.</text>
</comment>
<evidence type="ECO:0000313" key="13">
    <source>
        <dbReference type="EMBL" id="KAK7108029.1"/>
    </source>
</evidence>
<feature type="region of interest" description="Disordered" evidence="12">
    <location>
        <begin position="37"/>
        <end position="56"/>
    </location>
</feature>
<reference evidence="13 14" key="1">
    <citation type="submission" date="2024-02" db="EMBL/GenBank/DDBJ databases">
        <title>Chromosome-scale genome assembly of the rough periwinkle Littorina saxatilis.</title>
        <authorList>
            <person name="De Jode A."/>
            <person name="Faria R."/>
            <person name="Formenti G."/>
            <person name="Sims Y."/>
            <person name="Smith T.P."/>
            <person name="Tracey A."/>
            <person name="Wood J.M.D."/>
            <person name="Zagrodzka Z.B."/>
            <person name="Johannesson K."/>
            <person name="Butlin R.K."/>
            <person name="Leder E.H."/>
        </authorList>
    </citation>
    <scope>NUCLEOTIDE SEQUENCE [LARGE SCALE GENOMIC DNA]</scope>
    <source>
        <strain evidence="13">Snail1</strain>
        <tissue evidence="13">Muscle</tissue>
    </source>
</reference>
<keyword evidence="5" id="KW-0132">Cell division</keyword>
<evidence type="ECO:0000256" key="11">
    <source>
        <dbReference type="ARBA" id="ARBA00045696"/>
    </source>
</evidence>
<evidence type="ECO:0000256" key="1">
    <source>
        <dbReference type="ARBA" id="ARBA00004123"/>
    </source>
</evidence>
<dbReference type="GO" id="GO:0005680">
    <property type="term" value="C:anaphase-promoting complex"/>
    <property type="evidence" value="ECO:0007669"/>
    <property type="project" value="InterPro"/>
</dbReference>